<gene>
    <name evidence="2" type="ORF">POM88_008068</name>
</gene>
<evidence type="ECO:0000313" key="3">
    <source>
        <dbReference type="Proteomes" id="UP001237642"/>
    </source>
</evidence>
<dbReference type="AlphaFoldDB" id="A0AAD8N1E1"/>
<name>A0AAD8N1E1_9APIA</name>
<evidence type="ECO:0000256" key="1">
    <source>
        <dbReference type="SAM" id="MobiDB-lite"/>
    </source>
</evidence>
<dbReference type="Proteomes" id="UP001237642">
    <property type="component" value="Unassembled WGS sequence"/>
</dbReference>
<evidence type="ECO:0000313" key="2">
    <source>
        <dbReference type="EMBL" id="KAK1398205.1"/>
    </source>
</evidence>
<comment type="caution">
    <text evidence="2">The sequence shown here is derived from an EMBL/GenBank/DDBJ whole genome shotgun (WGS) entry which is preliminary data.</text>
</comment>
<feature type="compositionally biased region" description="Polar residues" evidence="1">
    <location>
        <begin position="271"/>
        <end position="282"/>
    </location>
</feature>
<sequence>MFQSFGLDFVPNNYAAPLSTENVPEAFHLFQNFLAQSDIGHALVAPATLSGSQIKAFWETGVYDDGGESGTPSIIFEFAEQEYVVTPTTVRDALGCEDFNAFTISVGDSELQRMMREVGYSGSLARIGNLKRPFLRKEWSFFFDCITRAFGKKCTNWDAIPIDSLQIGYSLLYGAHFDFARLVLNNIGEKMTENRNVVYFSRFCQLIFSMCVDGVEIVEEDVIPSFRLHKRIFSDLTNKDVKKGDVGDLMLPASVQQFLNPLPQPQAQPLNSETLQSTSQNPKAGGRTKHRAFKAAKPLNTDGIPVSVGTSRRKKRANRPVSDANVSSDEPESVNAKKRKLVDASLFDDIVQTLASDSTPVNDSENVHVDTAVPEEKKRMNLEAHPTATFEELGSVGNTEDVAADQPTVVIDESLATHTEILSVNHQVIEKGEEVDQTAKVVAAENIVEETAENNLEATVEIVVETTAVDAETEENAQVNINSEKLANADVPETFAENIPHSSNAEPYAKSDDDQADSSSQRLSAPSNPKDIQHATELHFQNIYFSKWSDKDCIFTDQRAADFVTKSAKSI</sequence>
<feature type="region of interest" description="Disordered" evidence="1">
    <location>
        <begin position="498"/>
        <end position="530"/>
    </location>
</feature>
<proteinExistence type="predicted"/>
<keyword evidence="3" id="KW-1185">Reference proteome</keyword>
<feature type="region of interest" description="Disordered" evidence="1">
    <location>
        <begin position="261"/>
        <end position="336"/>
    </location>
</feature>
<organism evidence="2 3">
    <name type="scientific">Heracleum sosnowskyi</name>
    <dbReference type="NCBI Taxonomy" id="360622"/>
    <lineage>
        <taxon>Eukaryota</taxon>
        <taxon>Viridiplantae</taxon>
        <taxon>Streptophyta</taxon>
        <taxon>Embryophyta</taxon>
        <taxon>Tracheophyta</taxon>
        <taxon>Spermatophyta</taxon>
        <taxon>Magnoliopsida</taxon>
        <taxon>eudicotyledons</taxon>
        <taxon>Gunneridae</taxon>
        <taxon>Pentapetalae</taxon>
        <taxon>asterids</taxon>
        <taxon>campanulids</taxon>
        <taxon>Apiales</taxon>
        <taxon>Apiaceae</taxon>
        <taxon>Apioideae</taxon>
        <taxon>apioid superclade</taxon>
        <taxon>Tordylieae</taxon>
        <taxon>Tordyliinae</taxon>
        <taxon>Heracleum</taxon>
    </lineage>
</organism>
<dbReference type="EMBL" id="JAUIZM010000002">
    <property type="protein sequence ID" value="KAK1398205.1"/>
    <property type="molecule type" value="Genomic_DNA"/>
</dbReference>
<feature type="compositionally biased region" description="Low complexity" evidence="1">
    <location>
        <begin position="261"/>
        <end position="270"/>
    </location>
</feature>
<reference evidence="2" key="2">
    <citation type="submission" date="2023-05" db="EMBL/GenBank/DDBJ databases">
        <authorList>
            <person name="Schelkunov M.I."/>
        </authorList>
    </citation>
    <scope>NUCLEOTIDE SEQUENCE</scope>
    <source>
        <strain evidence="2">Hsosn_3</strain>
        <tissue evidence="2">Leaf</tissue>
    </source>
</reference>
<protein>
    <submittedName>
        <fullName evidence="2">Uncharacterized protein</fullName>
    </submittedName>
</protein>
<reference evidence="2" key="1">
    <citation type="submission" date="2023-02" db="EMBL/GenBank/DDBJ databases">
        <title>Genome of toxic invasive species Heracleum sosnowskyi carries increased number of genes despite the absence of recent whole-genome duplications.</title>
        <authorList>
            <person name="Schelkunov M."/>
            <person name="Shtratnikova V."/>
            <person name="Makarenko M."/>
            <person name="Klepikova A."/>
            <person name="Omelchenko D."/>
            <person name="Novikova G."/>
            <person name="Obukhova E."/>
            <person name="Bogdanov V."/>
            <person name="Penin A."/>
            <person name="Logacheva M."/>
        </authorList>
    </citation>
    <scope>NUCLEOTIDE SEQUENCE</scope>
    <source>
        <strain evidence="2">Hsosn_3</strain>
        <tissue evidence="2">Leaf</tissue>
    </source>
</reference>
<accession>A0AAD8N1E1</accession>